<name>A0ABU1ADQ5_9BACT</name>
<keyword evidence="12" id="KW-1185">Reference proteome</keyword>
<dbReference type="EC" id="5.4.99.26" evidence="5"/>
<proteinExistence type="predicted"/>
<dbReference type="PROSITE" id="PS01129">
    <property type="entry name" value="PSI_RLU"/>
    <property type="match status" value="1"/>
</dbReference>
<evidence type="ECO:0000256" key="6">
    <source>
        <dbReference type="ARBA" id="ARBA00040675"/>
    </source>
</evidence>
<dbReference type="Gene3D" id="3.30.2350.10">
    <property type="entry name" value="Pseudouridine synthase"/>
    <property type="match status" value="1"/>
</dbReference>
<evidence type="ECO:0000256" key="2">
    <source>
        <dbReference type="ARBA" id="ARBA00023235"/>
    </source>
</evidence>
<dbReference type="InterPro" id="IPR006145">
    <property type="entry name" value="PsdUridine_synth_RsuA/RluA"/>
</dbReference>
<dbReference type="RefSeq" id="WP_308983355.1">
    <property type="nucleotide sequence ID" value="NZ_JARXIC010000001.1"/>
</dbReference>
<dbReference type="EMBL" id="JARXIC010000001">
    <property type="protein sequence ID" value="MDQ8192845.1"/>
    <property type="molecule type" value="Genomic_DNA"/>
</dbReference>
<comment type="catalytic activity">
    <reaction evidence="3">
        <text>uridine(65) in tRNA = pseudouridine(65) in tRNA</text>
        <dbReference type="Rhea" id="RHEA:42536"/>
        <dbReference type="Rhea" id="RHEA-COMP:10103"/>
        <dbReference type="Rhea" id="RHEA-COMP:10104"/>
        <dbReference type="ChEBI" id="CHEBI:65314"/>
        <dbReference type="ChEBI" id="CHEBI:65315"/>
        <dbReference type="EC" id="5.4.99.26"/>
    </reaction>
</comment>
<reference evidence="11 12" key="1">
    <citation type="submission" date="2023-04" db="EMBL/GenBank/DDBJ databases">
        <title>A novel bacteria isolated from coastal sediment.</title>
        <authorList>
            <person name="Liu X.-J."/>
            <person name="Du Z.-J."/>
        </authorList>
    </citation>
    <scope>NUCLEOTIDE SEQUENCE [LARGE SCALE GENOMIC DNA]</scope>
    <source>
        <strain evidence="11 12">SDUM461004</strain>
    </source>
</reference>
<evidence type="ECO:0000256" key="9">
    <source>
        <dbReference type="ARBA" id="ARBA00043049"/>
    </source>
</evidence>
<gene>
    <name evidence="11" type="ORF">QEH59_00310</name>
</gene>
<sequence length="255" mass="28536">MATSKNTETRHLKILYQDADYIAIDKPAGLLVHRSPLDRHASEFAVQMLRDQLGHPVNPCHRLDRPTSGILLFALNTSATRAAQNVFAQQLASKTYHAVVRGWLDGAGEIDYDLRNEERPDKMQSAVTAYRCLRQSSIQVPVGRYPSARLSLVELHPKTGRTHQLRRHMAHLRHPILGDTRHGDSAQNKFLRAQCGRQILLLRAVRLQIPHPTSGRNLDIHAGMDADFAAALDQLKLIPAATALKHAQPPQDHLL</sequence>
<evidence type="ECO:0000313" key="11">
    <source>
        <dbReference type="EMBL" id="MDQ8192845.1"/>
    </source>
</evidence>
<dbReference type="PANTHER" id="PTHR21600">
    <property type="entry name" value="MITOCHONDRIAL RNA PSEUDOURIDINE SYNTHASE"/>
    <property type="match status" value="1"/>
</dbReference>
<dbReference type="Pfam" id="PF00849">
    <property type="entry name" value="PseudoU_synth_2"/>
    <property type="match status" value="1"/>
</dbReference>
<accession>A0ABU1ADQ5</accession>
<dbReference type="SUPFAM" id="SSF55120">
    <property type="entry name" value="Pseudouridine synthase"/>
    <property type="match status" value="1"/>
</dbReference>
<evidence type="ECO:0000256" key="3">
    <source>
        <dbReference type="ARBA" id="ARBA00036607"/>
    </source>
</evidence>
<comment type="function">
    <text evidence="4">Responsible for synthesis of pseudouridine from uracil-65 in transfer RNAs.</text>
</comment>
<evidence type="ECO:0000256" key="7">
    <source>
        <dbReference type="ARBA" id="ARBA00041803"/>
    </source>
</evidence>
<evidence type="ECO:0000256" key="4">
    <source>
        <dbReference type="ARBA" id="ARBA00037670"/>
    </source>
</evidence>
<dbReference type="InterPro" id="IPR050188">
    <property type="entry name" value="RluA_PseudoU_synthase"/>
</dbReference>
<evidence type="ECO:0000256" key="1">
    <source>
        <dbReference type="ARBA" id="ARBA00022694"/>
    </source>
</evidence>
<protein>
    <recommendedName>
        <fullName evidence="6">tRNA pseudouridine synthase C</fullName>
        <ecNumber evidence="5">5.4.99.26</ecNumber>
    </recommendedName>
    <alternativeName>
        <fullName evidence="8">tRNA pseudouridine(65) synthase</fullName>
    </alternativeName>
    <alternativeName>
        <fullName evidence="9">tRNA pseudouridylate synthase C</fullName>
    </alternativeName>
    <alternativeName>
        <fullName evidence="7">tRNA-uridine isomerase C</fullName>
    </alternativeName>
</protein>
<feature type="domain" description="Pseudouridine synthase RsuA/RluA-like" evidence="10">
    <location>
        <begin position="20"/>
        <end position="171"/>
    </location>
</feature>
<keyword evidence="2" id="KW-0413">Isomerase</keyword>
<evidence type="ECO:0000256" key="5">
    <source>
        <dbReference type="ARBA" id="ARBA00038943"/>
    </source>
</evidence>
<dbReference type="Proteomes" id="UP001243717">
    <property type="component" value="Unassembled WGS sequence"/>
</dbReference>
<organism evidence="11 12">
    <name type="scientific">Thalassobacterium sedimentorum</name>
    <dbReference type="NCBI Taxonomy" id="3041258"/>
    <lineage>
        <taxon>Bacteria</taxon>
        <taxon>Pseudomonadati</taxon>
        <taxon>Verrucomicrobiota</taxon>
        <taxon>Opitutia</taxon>
        <taxon>Puniceicoccales</taxon>
        <taxon>Coraliomargaritaceae</taxon>
        <taxon>Thalassobacterium</taxon>
    </lineage>
</organism>
<evidence type="ECO:0000313" key="12">
    <source>
        <dbReference type="Proteomes" id="UP001243717"/>
    </source>
</evidence>
<keyword evidence="1" id="KW-0819">tRNA processing</keyword>
<evidence type="ECO:0000259" key="10">
    <source>
        <dbReference type="Pfam" id="PF00849"/>
    </source>
</evidence>
<dbReference type="PANTHER" id="PTHR21600:SF56">
    <property type="entry name" value="TRNA PSEUDOURIDINE SYNTHASE C"/>
    <property type="match status" value="1"/>
</dbReference>
<evidence type="ECO:0000256" key="8">
    <source>
        <dbReference type="ARBA" id="ARBA00041975"/>
    </source>
</evidence>
<dbReference type="InterPro" id="IPR006224">
    <property type="entry name" value="PsdUridine_synth_RluA-like_CS"/>
</dbReference>
<dbReference type="InterPro" id="IPR020103">
    <property type="entry name" value="PsdUridine_synth_cat_dom_sf"/>
</dbReference>
<comment type="caution">
    <text evidence="11">The sequence shown here is derived from an EMBL/GenBank/DDBJ whole genome shotgun (WGS) entry which is preliminary data.</text>
</comment>